<reference evidence="2 3" key="1">
    <citation type="submission" date="2017-07" db="EMBL/GenBank/DDBJ databases">
        <title>Sandarakinorhabdus cyanobacteriorum sp. nov., a novel bacterium isolated from cyanobacterial aggregates in a eutrophic lake.</title>
        <authorList>
            <person name="Cai H."/>
        </authorList>
    </citation>
    <scope>NUCLEOTIDE SEQUENCE [LARGE SCALE GENOMIC DNA]</scope>
    <source>
        <strain evidence="2 3">TH057</strain>
    </source>
</reference>
<dbReference type="OrthoDB" id="8755977at2"/>
<dbReference type="RefSeq" id="WP_094473357.1">
    <property type="nucleotide sequence ID" value="NZ_NOXT01000101.1"/>
</dbReference>
<dbReference type="EMBL" id="NOXT01000101">
    <property type="protein sequence ID" value="OYQ30157.1"/>
    <property type="molecule type" value="Genomic_DNA"/>
</dbReference>
<evidence type="ECO:0008006" key="4">
    <source>
        <dbReference type="Google" id="ProtNLM"/>
    </source>
</evidence>
<evidence type="ECO:0000313" key="3">
    <source>
        <dbReference type="Proteomes" id="UP000216991"/>
    </source>
</evidence>
<accession>A0A255YLJ9</accession>
<feature type="chain" id="PRO_5012310322" description="DUF1579 domain-containing protein" evidence="1">
    <location>
        <begin position="17"/>
        <end position="163"/>
    </location>
</feature>
<organism evidence="2 3">
    <name type="scientific">Sandarakinorhabdus cyanobacteriorum</name>
    <dbReference type="NCBI Taxonomy" id="1981098"/>
    <lineage>
        <taxon>Bacteria</taxon>
        <taxon>Pseudomonadati</taxon>
        <taxon>Pseudomonadota</taxon>
        <taxon>Alphaproteobacteria</taxon>
        <taxon>Sphingomonadales</taxon>
        <taxon>Sphingosinicellaceae</taxon>
        <taxon>Sandarakinorhabdus</taxon>
    </lineage>
</organism>
<dbReference type="AlphaFoldDB" id="A0A255YLJ9"/>
<gene>
    <name evidence="2" type="ORF">CHU93_06820</name>
</gene>
<name>A0A255YLJ9_9SPHN</name>
<dbReference type="Proteomes" id="UP000216991">
    <property type="component" value="Unassembled WGS sequence"/>
</dbReference>
<keyword evidence="3" id="KW-1185">Reference proteome</keyword>
<comment type="caution">
    <text evidence="2">The sequence shown here is derived from an EMBL/GenBank/DDBJ whole genome shotgun (WGS) entry which is preliminary data.</text>
</comment>
<feature type="signal peptide" evidence="1">
    <location>
        <begin position="1"/>
        <end position="16"/>
    </location>
</feature>
<protein>
    <recommendedName>
        <fullName evidence="4">DUF1579 domain-containing protein</fullName>
    </recommendedName>
</protein>
<evidence type="ECO:0000256" key="1">
    <source>
        <dbReference type="SAM" id="SignalP"/>
    </source>
</evidence>
<proteinExistence type="predicted"/>
<sequence length="163" mass="16979">MSLAVLLAAASIPSLALPPPSPLNGLAGCWRVTGTVEGKPTTAIARGSRRLGGHYLLFELHGLNPKDPYDAAIIMAEAGPGQLTAWWMDSFGGPGSAAGKGGVVGAGFLISYDYGSAVFINRFTPQGQGWRWQIDARPTGKPATAFARYTLSPGRCGPGFSVF</sequence>
<evidence type="ECO:0000313" key="2">
    <source>
        <dbReference type="EMBL" id="OYQ30157.1"/>
    </source>
</evidence>
<keyword evidence="1" id="KW-0732">Signal</keyword>